<dbReference type="SUPFAM" id="SSF53187">
    <property type="entry name" value="Zn-dependent exopeptidases"/>
    <property type="match status" value="1"/>
</dbReference>
<feature type="domain" description="Peptidase M20 dimerisation" evidence="1">
    <location>
        <begin position="233"/>
        <end position="311"/>
    </location>
</feature>
<accession>A0A644SYE4</accession>
<dbReference type="EMBL" id="VSSQ01000007">
    <property type="protein sequence ID" value="MPL58661.1"/>
    <property type="molecule type" value="Genomic_DNA"/>
</dbReference>
<gene>
    <name evidence="2" type="primary">iaaH_1</name>
    <name evidence="2" type="ORF">SDC9_04203</name>
</gene>
<reference evidence="2" key="1">
    <citation type="submission" date="2019-08" db="EMBL/GenBank/DDBJ databases">
        <authorList>
            <person name="Kucharzyk K."/>
            <person name="Murdoch R.W."/>
            <person name="Higgins S."/>
            <person name="Loffler F."/>
        </authorList>
    </citation>
    <scope>NUCLEOTIDE SEQUENCE</scope>
</reference>
<dbReference type="GO" id="GO:0046657">
    <property type="term" value="P:folic acid catabolic process"/>
    <property type="evidence" value="ECO:0007669"/>
    <property type="project" value="TreeGrafter"/>
</dbReference>
<dbReference type="Pfam" id="PF07687">
    <property type="entry name" value="M20_dimer"/>
    <property type="match status" value="1"/>
</dbReference>
<dbReference type="EC" id="3.5.1.-" evidence="2"/>
<dbReference type="InterPro" id="IPR002933">
    <property type="entry name" value="Peptidase_M20"/>
</dbReference>
<evidence type="ECO:0000313" key="2">
    <source>
        <dbReference type="EMBL" id="MPL58661.1"/>
    </source>
</evidence>
<comment type="caution">
    <text evidence="2">The sequence shown here is derived from an EMBL/GenBank/DDBJ whole genome shotgun (WGS) entry which is preliminary data.</text>
</comment>
<dbReference type="PIRSF" id="PIRSF005962">
    <property type="entry name" value="Pept_M20D_amidohydro"/>
    <property type="match status" value="1"/>
</dbReference>
<dbReference type="InterPro" id="IPR036264">
    <property type="entry name" value="Bact_exopeptidase_dim_dom"/>
</dbReference>
<dbReference type="PANTHER" id="PTHR30575">
    <property type="entry name" value="PEPTIDASE M20"/>
    <property type="match status" value="1"/>
</dbReference>
<dbReference type="Pfam" id="PF01546">
    <property type="entry name" value="Peptidase_M20"/>
    <property type="match status" value="1"/>
</dbReference>
<name>A0A644SYE4_9ZZZZ</name>
<dbReference type="Gene3D" id="3.40.630.10">
    <property type="entry name" value="Zn peptidases"/>
    <property type="match status" value="2"/>
</dbReference>
<dbReference type="GO" id="GO:0005737">
    <property type="term" value="C:cytoplasm"/>
    <property type="evidence" value="ECO:0007669"/>
    <property type="project" value="TreeGrafter"/>
</dbReference>
<dbReference type="AlphaFoldDB" id="A0A644SYE4"/>
<sequence length="434" mass="46784">MSDKITALVEKITAALIAYRRDFHRYPESGWTEFRTTAIVADKLQQFGYTLRMGRKAIMEVDMMGVPLPEELEKHMERAVRQGAKAELIQVMTGGMTGVIADLKCGEGPTVALRFDIDANDIEESSDEKHLPFREGFASQNGSVMHACGHDGHVAIGLGVAELLAEMKDEISGTIRLIFEPGEEGSRGARAMVSAGAVDGVDYILGIHIGFQAKKTGQIICGTGKFLATTKLDVTYSGKPAHSGAAPEEGKNSLLAAATCALNLHAIARHGQGATRITVGTLVAGQGRNVIPPNAFFQMETRGETSELDDYMAEQSRRIIAAAADMYGCQYAIKQVGGTKSGESSPEMITKVKEIATAMPFFNDIIEYSSFGATEDFSHFMTIVQQNGGMGTYIMIGSDLAAGHHSNYFNFDESILAPGVELMVRSVLDLIGRK</sequence>
<dbReference type="PANTHER" id="PTHR30575:SF3">
    <property type="entry name" value="PEPTIDASE M20 DIMERISATION DOMAIN-CONTAINING PROTEIN"/>
    <property type="match status" value="1"/>
</dbReference>
<keyword evidence="2" id="KW-0378">Hydrolase</keyword>
<dbReference type="NCBIfam" id="TIGR01891">
    <property type="entry name" value="amidohydrolases"/>
    <property type="match status" value="1"/>
</dbReference>
<organism evidence="2">
    <name type="scientific">bioreactor metagenome</name>
    <dbReference type="NCBI Taxonomy" id="1076179"/>
    <lineage>
        <taxon>unclassified sequences</taxon>
        <taxon>metagenomes</taxon>
        <taxon>ecological metagenomes</taxon>
    </lineage>
</organism>
<dbReference type="InterPro" id="IPR017439">
    <property type="entry name" value="Amidohydrolase"/>
</dbReference>
<evidence type="ECO:0000259" key="1">
    <source>
        <dbReference type="Pfam" id="PF07687"/>
    </source>
</evidence>
<protein>
    <submittedName>
        <fullName evidence="2">Indole-3-acetyl-aspartic acid hydrolase</fullName>
        <ecNumber evidence="2">3.5.1.-</ecNumber>
    </submittedName>
</protein>
<proteinExistence type="predicted"/>
<dbReference type="InterPro" id="IPR011650">
    <property type="entry name" value="Peptidase_M20_dimer"/>
</dbReference>
<dbReference type="SUPFAM" id="SSF55031">
    <property type="entry name" value="Bacterial exopeptidase dimerisation domain"/>
    <property type="match status" value="1"/>
</dbReference>
<dbReference type="GO" id="GO:0016805">
    <property type="term" value="F:dipeptidase activity"/>
    <property type="evidence" value="ECO:0007669"/>
    <property type="project" value="TreeGrafter"/>
</dbReference>
<dbReference type="GO" id="GO:0071713">
    <property type="term" value="F:para-aminobenzoyl-glutamate hydrolase activity"/>
    <property type="evidence" value="ECO:0007669"/>
    <property type="project" value="TreeGrafter"/>
</dbReference>
<dbReference type="InterPro" id="IPR052030">
    <property type="entry name" value="Peptidase_M20/M20A_hydrolases"/>
</dbReference>